<evidence type="ECO:0000256" key="1">
    <source>
        <dbReference type="PROSITE-ProRule" id="PRU00409"/>
    </source>
</evidence>
<dbReference type="KEGG" id="cct:CC1_04580"/>
<dbReference type="PROSITE" id="PS50975">
    <property type="entry name" value="ATP_GRASP"/>
    <property type="match status" value="1"/>
</dbReference>
<proteinExistence type="predicted"/>
<evidence type="ECO:0000313" key="3">
    <source>
        <dbReference type="EMBL" id="CBK79382.1"/>
    </source>
</evidence>
<dbReference type="Pfam" id="PF02786">
    <property type="entry name" value="CPSase_L_D2"/>
    <property type="match status" value="1"/>
</dbReference>
<dbReference type="STRING" id="717962.CC1_04580"/>
<reference evidence="3 4" key="2">
    <citation type="submission" date="2010-03" db="EMBL/GenBank/DDBJ databases">
        <authorList>
            <person name="Pajon A."/>
        </authorList>
    </citation>
    <scope>NUCLEOTIDE SEQUENCE [LARGE SCALE GENOMIC DNA]</scope>
    <source>
        <strain evidence="3 4">GD/7</strain>
    </source>
</reference>
<keyword evidence="1" id="KW-0547">Nucleotide-binding</keyword>
<dbReference type="InterPro" id="IPR005479">
    <property type="entry name" value="CPAse_ATP-bd"/>
</dbReference>
<evidence type="ECO:0000313" key="4">
    <source>
        <dbReference type="Proteomes" id="UP000008798"/>
    </source>
</evidence>
<dbReference type="GO" id="GO:0005524">
    <property type="term" value="F:ATP binding"/>
    <property type="evidence" value="ECO:0007669"/>
    <property type="project" value="UniProtKB-UniRule"/>
</dbReference>
<accession>D4J4W1</accession>
<reference evidence="3 4" key="1">
    <citation type="submission" date="2010-03" db="EMBL/GenBank/DDBJ databases">
        <title>The genome sequence of Coprococcus catus GD/7.</title>
        <authorList>
            <consortium name="metaHIT consortium -- http://www.metahit.eu/"/>
            <person name="Pajon A."/>
            <person name="Turner K."/>
            <person name="Parkhill J."/>
            <person name="Duncan S."/>
            <person name="Flint H."/>
        </authorList>
    </citation>
    <scope>NUCLEOTIDE SEQUENCE [LARGE SCALE GENOMIC DNA]</scope>
    <source>
        <strain evidence="3 4">GD/7</strain>
    </source>
</reference>
<organism evidence="3 4">
    <name type="scientific">Coprococcus catus GD/7</name>
    <dbReference type="NCBI Taxonomy" id="717962"/>
    <lineage>
        <taxon>Bacteria</taxon>
        <taxon>Bacillati</taxon>
        <taxon>Bacillota</taxon>
        <taxon>Clostridia</taxon>
        <taxon>Lachnospirales</taxon>
        <taxon>Lachnospiraceae</taxon>
        <taxon>Coprococcus</taxon>
    </lineage>
</organism>
<gene>
    <name evidence="3" type="ORF">CC1_04580</name>
</gene>
<keyword evidence="1" id="KW-0067">ATP-binding</keyword>
<dbReference type="InterPro" id="IPR013815">
    <property type="entry name" value="ATP_grasp_subdomain_1"/>
</dbReference>
<dbReference type="HOGENOM" id="CLU_058414_0_0_9"/>
<dbReference type="AlphaFoldDB" id="D4J4W1"/>
<sequence>MWKDHLCIVMAIEHYNPLGQIRSLGEAGVKPVYIAIKGRAKIASVSKYISKCHYVDTVEEGYDILMKEYGSVAAETGKKPFLFSSDDKGVGFLDLHYDELKDKFTFFNAGKQGRINEFMDKHNILELAKKHGLNVLENRVCKRGEIPEGLEYPVITKSISPNVGGWKSDVHICHSEKELEEAYKSIEAPTVLVQKYIEKQNEYCMEGFSANKGNDVLIAIVNTYNYLLPDYYSPYMTVKNMTNDYIKNALKGMFAEIGFEGVFEVEFLIDQDGTYYFGEINFRNSTWSYAATKAGMPLPVLWAQTQEQGFMDQNADKEFEPFTAMVEPIDYAKRVKTGKIDLAEWMKDFKEAKCGYYYSPDDLEPWRVCVNNWNNLG</sequence>
<dbReference type="PATRIC" id="fig|717962.3.peg.273"/>
<feature type="domain" description="ATP-grasp" evidence="2">
    <location>
        <begin position="125"/>
        <end position="307"/>
    </location>
</feature>
<dbReference type="InterPro" id="IPR011761">
    <property type="entry name" value="ATP-grasp"/>
</dbReference>
<dbReference type="GO" id="GO:0046872">
    <property type="term" value="F:metal ion binding"/>
    <property type="evidence" value="ECO:0007669"/>
    <property type="project" value="InterPro"/>
</dbReference>
<dbReference type="Gene3D" id="3.30.1490.20">
    <property type="entry name" value="ATP-grasp fold, A domain"/>
    <property type="match status" value="1"/>
</dbReference>
<evidence type="ECO:0000259" key="2">
    <source>
        <dbReference type="PROSITE" id="PS50975"/>
    </source>
</evidence>
<protein>
    <submittedName>
        <fullName evidence="3">Biotin carboxylase</fullName>
    </submittedName>
</protein>
<dbReference type="Gene3D" id="3.30.470.20">
    <property type="entry name" value="ATP-grasp fold, B domain"/>
    <property type="match status" value="1"/>
</dbReference>
<name>D4J4W1_9FIRM</name>
<dbReference type="Proteomes" id="UP000008798">
    <property type="component" value="Chromosome"/>
</dbReference>
<dbReference type="SUPFAM" id="SSF56059">
    <property type="entry name" value="Glutathione synthetase ATP-binding domain-like"/>
    <property type="match status" value="1"/>
</dbReference>
<dbReference type="EMBL" id="FP929038">
    <property type="protein sequence ID" value="CBK79382.1"/>
    <property type="molecule type" value="Genomic_DNA"/>
</dbReference>